<name>A0A0F9LPG0_9ZZZZ</name>
<reference evidence="1" key="1">
    <citation type="journal article" date="2015" name="Nature">
        <title>Complex archaea that bridge the gap between prokaryotes and eukaryotes.</title>
        <authorList>
            <person name="Spang A."/>
            <person name="Saw J.H."/>
            <person name="Jorgensen S.L."/>
            <person name="Zaremba-Niedzwiedzka K."/>
            <person name="Martijn J."/>
            <person name="Lind A.E."/>
            <person name="van Eijk R."/>
            <person name="Schleper C."/>
            <person name="Guy L."/>
            <person name="Ettema T.J."/>
        </authorList>
    </citation>
    <scope>NUCLEOTIDE SEQUENCE</scope>
</reference>
<gene>
    <name evidence="1" type="ORF">LCGC14_1557290</name>
</gene>
<organism evidence="1">
    <name type="scientific">marine sediment metagenome</name>
    <dbReference type="NCBI Taxonomy" id="412755"/>
    <lineage>
        <taxon>unclassified sequences</taxon>
        <taxon>metagenomes</taxon>
        <taxon>ecological metagenomes</taxon>
    </lineage>
</organism>
<proteinExistence type="predicted"/>
<sequence>MDYHRRLPTRHQREIAVAGRIVPHGYRTTIYEASGTTVIQPEFYMVFLPQLKYRPLIKGSQFADRYGLRREICWSETDATRPSEHRN</sequence>
<dbReference type="AlphaFoldDB" id="A0A0F9LPG0"/>
<accession>A0A0F9LPG0</accession>
<comment type="caution">
    <text evidence="1">The sequence shown here is derived from an EMBL/GenBank/DDBJ whole genome shotgun (WGS) entry which is preliminary data.</text>
</comment>
<dbReference type="EMBL" id="LAZR01011987">
    <property type="protein sequence ID" value="KKM48947.1"/>
    <property type="molecule type" value="Genomic_DNA"/>
</dbReference>
<evidence type="ECO:0000313" key="1">
    <source>
        <dbReference type="EMBL" id="KKM48947.1"/>
    </source>
</evidence>
<protein>
    <submittedName>
        <fullName evidence="1">Uncharacterized protein</fullName>
    </submittedName>
</protein>